<dbReference type="KEGG" id="nhy:JQS43_02820"/>
<name>A0A895YIX0_9ACTN</name>
<dbReference type="EMBL" id="CP070499">
    <property type="protein sequence ID" value="QSB15313.1"/>
    <property type="molecule type" value="Genomic_DNA"/>
</dbReference>
<sequence>MTSPTSIGPTMGLPRPAEPPASTPAQVAGAEPAADAAAPAAAAAATPPGRVIAVAAVPPAPSSPPTNESDPDGDGPTTSPSWRARRHRRLRRLRIGHHAASGDELDRLQLTGSAFGLLLGRDQAGGPVAVTLFRPEPTEVVLIGGPWAAELVTFRSLGFGARTVVFTAEPDGWIELGRRATGRTDRVAVLELGSPVRMSASVDAPVLRLGGAHPLASEGLPPWTTRLSVLSQVTPAQAELLASADIVLSQRLSPAESETLAPIRQLTAGTVHTLQVLGDDMLAVLTSAGTRYAWVHATAAERELLSEPYR</sequence>
<organism evidence="2 3">
    <name type="scientific">Natronosporangium hydrolyticum</name>
    <dbReference type="NCBI Taxonomy" id="2811111"/>
    <lineage>
        <taxon>Bacteria</taxon>
        <taxon>Bacillati</taxon>
        <taxon>Actinomycetota</taxon>
        <taxon>Actinomycetes</taxon>
        <taxon>Micromonosporales</taxon>
        <taxon>Micromonosporaceae</taxon>
        <taxon>Natronosporangium</taxon>
    </lineage>
</organism>
<reference evidence="2" key="1">
    <citation type="submission" date="2021-02" db="EMBL/GenBank/DDBJ databases">
        <title>Natrosporangium hydrolyticum gen. nov., sp. nov, a haloalkaliphilic actinobacterium from a soda solonchak soil.</title>
        <authorList>
            <person name="Sorokin D.Y."/>
            <person name="Khijniak T.V."/>
            <person name="Zakharycheva A.P."/>
            <person name="Boueva O.V."/>
            <person name="Ariskina E.V."/>
            <person name="Hahnke R.L."/>
            <person name="Bunk B."/>
            <person name="Sproer C."/>
            <person name="Schumann P."/>
            <person name="Evtushenko L.I."/>
            <person name="Kublanov I.V."/>
        </authorList>
    </citation>
    <scope>NUCLEOTIDE SEQUENCE</scope>
    <source>
        <strain evidence="2">DSM 106523</strain>
    </source>
</reference>
<dbReference type="AlphaFoldDB" id="A0A895YIX0"/>
<accession>A0A895YIX0</accession>
<evidence type="ECO:0000313" key="2">
    <source>
        <dbReference type="EMBL" id="QSB15313.1"/>
    </source>
</evidence>
<gene>
    <name evidence="2" type="ORF">JQS43_02820</name>
</gene>
<protein>
    <submittedName>
        <fullName evidence="2">Uncharacterized protein</fullName>
    </submittedName>
</protein>
<keyword evidence="3" id="KW-1185">Reference proteome</keyword>
<dbReference type="RefSeq" id="WP_239677493.1">
    <property type="nucleotide sequence ID" value="NZ_CP070499.1"/>
</dbReference>
<proteinExistence type="predicted"/>
<evidence type="ECO:0000313" key="3">
    <source>
        <dbReference type="Proteomes" id="UP000662857"/>
    </source>
</evidence>
<feature type="compositionally biased region" description="Low complexity" evidence="1">
    <location>
        <begin position="24"/>
        <end position="57"/>
    </location>
</feature>
<dbReference type="Proteomes" id="UP000662857">
    <property type="component" value="Chromosome"/>
</dbReference>
<feature type="region of interest" description="Disordered" evidence="1">
    <location>
        <begin position="1"/>
        <end position="86"/>
    </location>
</feature>
<evidence type="ECO:0000256" key="1">
    <source>
        <dbReference type="SAM" id="MobiDB-lite"/>
    </source>
</evidence>